<dbReference type="PROSITE" id="PS00198">
    <property type="entry name" value="4FE4S_FER_1"/>
    <property type="match status" value="2"/>
</dbReference>
<dbReference type="InterPro" id="IPR017900">
    <property type="entry name" value="4Fe4S_Fe_S_CS"/>
</dbReference>
<dbReference type="PANTHER" id="PTHR43687:SF1">
    <property type="entry name" value="FERREDOXIN III"/>
    <property type="match status" value="1"/>
</dbReference>
<keyword evidence="3" id="KW-0408">Iron</keyword>
<dbReference type="InterPro" id="IPR050572">
    <property type="entry name" value="Fe-S_Ferredoxin"/>
</dbReference>
<organism evidence="6 7">
    <name type="scientific">Methanobrevibacter filiformis</name>
    <dbReference type="NCBI Taxonomy" id="55758"/>
    <lineage>
        <taxon>Archaea</taxon>
        <taxon>Methanobacteriati</taxon>
        <taxon>Methanobacteriota</taxon>
        <taxon>Methanomada group</taxon>
        <taxon>Methanobacteria</taxon>
        <taxon>Methanobacteriales</taxon>
        <taxon>Methanobacteriaceae</taxon>
        <taxon>Methanobrevibacter</taxon>
    </lineage>
</organism>
<sequence>MRIEQSECAVCGACVDICPLNVIERQGYKIVIQEGCSDCGDCFEVCPVSAIHFNDD</sequence>
<dbReference type="GO" id="GO:0051539">
    <property type="term" value="F:4 iron, 4 sulfur cluster binding"/>
    <property type="evidence" value="ECO:0007669"/>
    <property type="project" value="UniProtKB-KW"/>
</dbReference>
<accession>A0A166A541</accession>
<evidence type="ECO:0000256" key="2">
    <source>
        <dbReference type="ARBA" id="ARBA00022723"/>
    </source>
</evidence>
<keyword evidence="1" id="KW-0004">4Fe-4S</keyword>
<dbReference type="GO" id="GO:0016491">
    <property type="term" value="F:oxidoreductase activity"/>
    <property type="evidence" value="ECO:0007669"/>
    <property type="project" value="UniProtKB-ARBA"/>
</dbReference>
<gene>
    <name evidence="6" type="ORF">MBFIL_13950</name>
</gene>
<dbReference type="PROSITE" id="PS51379">
    <property type="entry name" value="4FE4S_FER_2"/>
    <property type="match status" value="2"/>
</dbReference>
<evidence type="ECO:0000256" key="4">
    <source>
        <dbReference type="ARBA" id="ARBA00023014"/>
    </source>
</evidence>
<protein>
    <submittedName>
        <fullName evidence="6">Ferredoxin</fullName>
    </submittedName>
</protein>
<keyword evidence="7" id="KW-1185">Reference proteome</keyword>
<dbReference type="Proteomes" id="UP000077066">
    <property type="component" value="Unassembled WGS sequence"/>
</dbReference>
<feature type="domain" description="4Fe-4S ferredoxin-type" evidence="5">
    <location>
        <begin position="1"/>
        <end position="24"/>
    </location>
</feature>
<evidence type="ECO:0000256" key="3">
    <source>
        <dbReference type="ARBA" id="ARBA00023004"/>
    </source>
</evidence>
<evidence type="ECO:0000256" key="1">
    <source>
        <dbReference type="ARBA" id="ARBA00022485"/>
    </source>
</evidence>
<evidence type="ECO:0000259" key="5">
    <source>
        <dbReference type="PROSITE" id="PS51379"/>
    </source>
</evidence>
<dbReference type="AlphaFoldDB" id="A0A166A541"/>
<keyword evidence="2" id="KW-0479">Metal-binding</keyword>
<dbReference type="Pfam" id="PF12838">
    <property type="entry name" value="Fer4_7"/>
    <property type="match status" value="1"/>
</dbReference>
<dbReference type="PANTHER" id="PTHR43687">
    <property type="entry name" value="ADENYLYLSULFATE REDUCTASE, BETA SUBUNIT"/>
    <property type="match status" value="1"/>
</dbReference>
<dbReference type="RefSeq" id="WP_066973044.1">
    <property type="nucleotide sequence ID" value="NZ_LWMT01000245.1"/>
</dbReference>
<comment type="caution">
    <text evidence="6">The sequence shown here is derived from an EMBL/GenBank/DDBJ whole genome shotgun (WGS) entry which is preliminary data.</text>
</comment>
<dbReference type="Gene3D" id="3.30.70.20">
    <property type="match status" value="1"/>
</dbReference>
<evidence type="ECO:0000313" key="7">
    <source>
        <dbReference type="Proteomes" id="UP000077066"/>
    </source>
</evidence>
<name>A0A166A541_9EURY</name>
<proteinExistence type="predicted"/>
<keyword evidence="4" id="KW-0411">Iron-sulfur</keyword>
<dbReference type="InterPro" id="IPR017896">
    <property type="entry name" value="4Fe4S_Fe-S-bd"/>
</dbReference>
<dbReference type="EMBL" id="LWMT01000245">
    <property type="protein sequence ID" value="KZX11582.1"/>
    <property type="molecule type" value="Genomic_DNA"/>
</dbReference>
<dbReference type="PATRIC" id="fig|55758.3.peg.1581"/>
<reference evidence="6 7" key="1">
    <citation type="submission" date="2016-04" db="EMBL/GenBank/DDBJ databases">
        <title>Genome sequence of Methanobrevibacter filiformis DSM 11501.</title>
        <authorList>
            <person name="Poehlein A."/>
            <person name="Seedorf H."/>
            <person name="Daniel R."/>
        </authorList>
    </citation>
    <scope>NUCLEOTIDE SEQUENCE [LARGE SCALE GENOMIC DNA]</scope>
    <source>
        <strain evidence="6 7">DSM 11501</strain>
    </source>
</reference>
<dbReference type="GO" id="GO:0046872">
    <property type="term" value="F:metal ion binding"/>
    <property type="evidence" value="ECO:0007669"/>
    <property type="project" value="UniProtKB-KW"/>
</dbReference>
<feature type="domain" description="4Fe-4S ferredoxin-type" evidence="5">
    <location>
        <begin position="27"/>
        <end position="56"/>
    </location>
</feature>
<dbReference type="OrthoDB" id="15347at2157"/>
<dbReference type="SUPFAM" id="SSF54862">
    <property type="entry name" value="4Fe-4S ferredoxins"/>
    <property type="match status" value="1"/>
</dbReference>
<evidence type="ECO:0000313" key="6">
    <source>
        <dbReference type="EMBL" id="KZX11582.1"/>
    </source>
</evidence>